<evidence type="ECO:0000256" key="2">
    <source>
        <dbReference type="ARBA" id="ARBA00022448"/>
    </source>
</evidence>
<dbReference type="CDD" id="cd13585">
    <property type="entry name" value="PBP2_TMBP_like"/>
    <property type="match status" value="1"/>
</dbReference>
<dbReference type="Pfam" id="PF01547">
    <property type="entry name" value="SBP_bac_1"/>
    <property type="match status" value="1"/>
</dbReference>
<name>A0ABS1TMF3_9BACI</name>
<dbReference type="InterPro" id="IPR050490">
    <property type="entry name" value="Bact_solute-bd_prot1"/>
</dbReference>
<sequence length="474" mass="54355">MKPGRLLLLLFIMLIITGCSSSKSTGNEKDVQPALPSISIIADSEQALALFKMEEKNIEKKFGVRLEYHYPDRLNDNLEDFLFASDKTYDIYMLFPAKLPEYVERNMLLPLDTYIQQTEGIEDILPVYRNLYMKFGGHDYGMVYDGDTHLLFYRKDVFEKYNDEYKKTYGKDLTPPKTWKEYDQIAKFLTRDIDGDGKIDLFGTAIFGGDAKRYIWFAERYLSMGGKYFDSKMHPQIQSELGMKALQDLINLNDSGATPPNSMYDWIDLNTAFLHGKLAMVVQWSDTSRFSYDKKNWGSKVQNKVGWTLVPAAAPNNPRGGVWIGRVLGISKQSANPDKAWKIISYITSKEISKKAFLSKDTINDPFRYSHFSIAGKGAFPTEEMNQNFLETVKSSLNNPNADLMIPGGWDYMQALDQNIYLALIHKKTAAEALKQTADEWNNITKKYGQARQAAHYQEWQNLLKEVGNHEIHQ</sequence>
<evidence type="ECO:0000313" key="4">
    <source>
        <dbReference type="EMBL" id="MBL4952427.1"/>
    </source>
</evidence>
<accession>A0ABS1TMF3</accession>
<protein>
    <submittedName>
        <fullName evidence="4">Sugar ABC transporter substrate-binding protein</fullName>
    </submittedName>
</protein>
<dbReference type="SUPFAM" id="SSF53850">
    <property type="entry name" value="Periplasmic binding protein-like II"/>
    <property type="match status" value="1"/>
</dbReference>
<gene>
    <name evidence="4" type="ORF">JK635_09410</name>
</gene>
<evidence type="ECO:0000313" key="5">
    <source>
        <dbReference type="Proteomes" id="UP000623967"/>
    </source>
</evidence>
<reference evidence="4 5" key="1">
    <citation type="submission" date="2021-01" db="EMBL/GenBank/DDBJ databases">
        <title>Genome public.</title>
        <authorList>
            <person name="Liu C."/>
            <person name="Sun Q."/>
        </authorList>
    </citation>
    <scope>NUCLEOTIDE SEQUENCE [LARGE SCALE GENOMIC DNA]</scope>
    <source>
        <strain evidence="4 5">YIM B02564</strain>
    </source>
</reference>
<dbReference type="PANTHER" id="PTHR43649:SF34">
    <property type="entry name" value="ABC TRANSPORTER PERIPLASMIC-BINDING PROTEIN YCJN-RELATED"/>
    <property type="match status" value="1"/>
</dbReference>
<keyword evidence="5" id="KW-1185">Reference proteome</keyword>
<dbReference type="PROSITE" id="PS51257">
    <property type="entry name" value="PROKAR_LIPOPROTEIN"/>
    <property type="match status" value="1"/>
</dbReference>
<dbReference type="InterPro" id="IPR006059">
    <property type="entry name" value="SBP"/>
</dbReference>
<comment type="caution">
    <text evidence="4">The sequence shown here is derived from an EMBL/GenBank/DDBJ whole genome shotgun (WGS) entry which is preliminary data.</text>
</comment>
<dbReference type="Gene3D" id="3.40.190.10">
    <property type="entry name" value="Periplasmic binding protein-like II"/>
    <property type="match status" value="2"/>
</dbReference>
<dbReference type="EMBL" id="JAESWB010000168">
    <property type="protein sequence ID" value="MBL4952427.1"/>
    <property type="molecule type" value="Genomic_DNA"/>
</dbReference>
<comment type="similarity">
    <text evidence="1">Belongs to the bacterial solute-binding protein 1 family.</text>
</comment>
<dbReference type="PANTHER" id="PTHR43649">
    <property type="entry name" value="ARABINOSE-BINDING PROTEIN-RELATED"/>
    <property type="match status" value="1"/>
</dbReference>
<dbReference type="Proteomes" id="UP000623967">
    <property type="component" value="Unassembled WGS sequence"/>
</dbReference>
<dbReference type="RefSeq" id="WP_202653698.1">
    <property type="nucleotide sequence ID" value="NZ_JAESWB010000168.1"/>
</dbReference>
<proteinExistence type="inferred from homology"/>
<evidence type="ECO:0000256" key="3">
    <source>
        <dbReference type="ARBA" id="ARBA00022729"/>
    </source>
</evidence>
<keyword evidence="3" id="KW-0732">Signal</keyword>
<organism evidence="4 5">
    <name type="scientific">Neobacillus paridis</name>
    <dbReference type="NCBI Taxonomy" id="2803862"/>
    <lineage>
        <taxon>Bacteria</taxon>
        <taxon>Bacillati</taxon>
        <taxon>Bacillota</taxon>
        <taxon>Bacilli</taxon>
        <taxon>Bacillales</taxon>
        <taxon>Bacillaceae</taxon>
        <taxon>Neobacillus</taxon>
    </lineage>
</organism>
<evidence type="ECO:0000256" key="1">
    <source>
        <dbReference type="ARBA" id="ARBA00008520"/>
    </source>
</evidence>
<keyword evidence="2" id="KW-0813">Transport</keyword>